<feature type="repeat" description="CXXCXGXG motif" evidence="11">
    <location>
        <begin position="201"/>
        <end position="208"/>
    </location>
</feature>
<dbReference type="GO" id="GO:0042026">
    <property type="term" value="P:protein refolding"/>
    <property type="evidence" value="ECO:0007669"/>
    <property type="project" value="TreeGrafter"/>
</dbReference>
<dbReference type="HAMAP" id="MF_01152">
    <property type="entry name" value="DnaJ"/>
    <property type="match status" value="1"/>
</dbReference>
<keyword evidence="3 11" id="KW-0479">Metal-binding</keyword>
<dbReference type="Gene3D" id="2.60.260.20">
    <property type="entry name" value="Urease metallochaperone UreE, N-terminal domain"/>
    <property type="match status" value="2"/>
</dbReference>
<dbReference type="SUPFAM" id="SSF49493">
    <property type="entry name" value="HSP40/DnaJ peptide-binding domain"/>
    <property type="match status" value="2"/>
</dbReference>
<dbReference type="GO" id="GO:0008270">
    <property type="term" value="F:zinc ion binding"/>
    <property type="evidence" value="ECO:0007669"/>
    <property type="project" value="UniProtKB-UniRule"/>
</dbReference>
<dbReference type="HOGENOM" id="CLU_017633_0_6_11"/>
<dbReference type="CDD" id="cd06257">
    <property type="entry name" value="DnaJ"/>
    <property type="match status" value="1"/>
</dbReference>
<evidence type="ECO:0000256" key="3">
    <source>
        <dbReference type="ARBA" id="ARBA00022723"/>
    </source>
</evidence>
<dbReference type="InterPro" id="IPR018253">
    <property type="entry name" value="DnaJ_domain_CS"/>
</dbReference>
<dbReference type="InterPro" id="IPR036410">
    <property type="entry name" value="HSP_DnaJ_Cys-rich_dom_sf"/>
</dbReference>
<feature type="compositionally biased region" description="Polar residues" evidence="13">
    <location>
        <begin position="15"/>
        <end position="28"/>
    </location>
</feature>
<dbReference type="CDD" id="cd10719">
    <property type="entry name" value="DnaJ_zf"/>
    <property type="match status" value="1"/>
</dbReference>
<keyword evidence="2 11" id="KW-0235">DNA replication</keyword>
<dbReference type="Pfam" id="PF00226">
    <property type="entry name" value="DnaJ"/>
    <property type="match status" value="1"/>
</dbReference>
<feature type="repeat" description="CXXCXGXG motif" evidence="11">
    <location>
        <begin position="237"/>
        <end position="244"/>
    </location>
</feature>
<dbReference type="GO" id="GO:0031072">
    <property type="term" value="F:heat shock protein binding"/>
    <property type="evidence" value="ECO:0007669"/>
    <property type="project" value="InterPro"/>
</dbReference>
<dbReference type="EMBL" id="CP000088">
    <property type="protein sequence ID" value="AAZ54236.1"/>
    <property type="molecule type" value="Genomic_DNA"/>
</dbReference>
<comment type="cofactor">
    <cofactor evidence="11">
        <name>Zn(2+)</name>
        <dbReference type="ChEBI" id="CHEBI:29105"/>
    </cofactor>
    <text evidence="11">Binds 2 Zn(2+) ions per monomer.</text>
</comment>
<dbReference type="Gene3D" id="2.10.230.10">
    <property type="entry name" value="Heat shock protein DnaJ, cysteine-rich domain"/>
    <property type="match status" value="1"/>
</dbReference>
<feature type="binding site" evidence="11">
    <location>
        <position position="201"/>
    </location>
    <ligand>
        <name>Zn(2+)</name>
        <dbReference type="ChEBI" id="CHEBI:29105"/>
        <label>2</label>
    </ligand>
</feature>
<dbReference type="NCBIfam" id="NF008035">
    <property type="entry name" value="PRK10767.1"/>
    <property type="match status" value="1"/>
</dbReference>
<dbReference type="FunFam" id="2.10.230.10:FF:000002">
    <property type="entry name" value="Molecular chaperone DnaJ"/>
    <property type="match status" value="1"/>
</dbReference>
<comment type="subunit">
    <text evidence="11">Homodimer.</text>
</comment>
<dbReference type="STRING" id="269800.Tfu_0198"/>
<dbReference type="SUPFAM" id="SSF46565">
    <property type="entry name" value="Chaperone J-domain"/>
    <property type="match status" value="1"/>
</dbReference>
<keyword evidence="5 11" id="KW-0863">Zinc-finger</keyword>
<evidence type="ECO:0000256" key="9">
    <source>
        <dbReference type="ARBA" id="ARBA00061004"/>
    </source>
</evidence>
<dbReference type="PANTHER" id="PTHR43096">
    <property type="entry name" value="DNAJ HOMOLOG 1, MITOCHONDRIAL-RELATED"/>
    <property type="match status" value="1"/>
</dbReference>
<dbReference type="eggNOG" id="COG0484">
    <property type="taxonomic scope" value="Bacteria"/>
</dbReference>
<dbReference type="GO" id="GO:0005737">
    <property type="term" value="C:cytoplasm"/>
    <property type="evidence" value="ECO:0007669"/>
    <property type="project" value="UniProtKB-SubCell"/>
</dbReference>
<dbReference type="SMART" id="SM00271">
    <property type="entry name" value="DnaJ"/>
    <property type="match status" value="1"/>
</dbReference>
<keyword evidence="1 11" id="KW-0963">Cytoplasm</keyword>
<keyword evidence="8 11" id="KW-0143">Chaperone</keyword>
<feature type="binding site" evidence="11">
    <location>
        <position position="184"/>
    </location>
    <ligand>
        <name>Zn(2+)</name>
        <dbReference type="ChEBI" id="CHEBI:29105"/>
        <label>1</label>
    </ligand>
</feature>
<name>Q47TH8_THEFY</name>
<dbReference type="InterPro" id="IPR008971">
    <property type="entry name" value="HSP40/DnaJ_pept-bd"/>
</dbReference>
<accession>Q47TH8</accession>
<feature type="binding site" evidence="11">
    <location>
        <position position="187"/>
    </location>
    <ligand>
        <name>Zn(2+)</name>
        <dbReference type="ChEBI" id="CHEBI:29105"/>
        <label>1</label>
    </ligand>
</feature>
<dbReference type="GO" id="GO:0005524">
    <property type="term" value="F:ATP binding"/>
    <property type="evidence" value="ECO:0007669"/>
    <property type="project" value="InterPro"/>
</dbReference>
<evidence type="ECO:0000256" key="2">
    <source>
        <dbReference type="ARBA" id="ARBA00022705"/>
    </source>
</evidence>
<feature type="binding site" evidence="11">
    <location>
        <position position="204"/>
    </location>
    <ligand>
        <name>Zn(2+)</name>
        <dbReference type="ChEBI" id="CHEBI:29105"/>
        <label>2</label>
    </ligand>
</feature>
<feature type="binding site" evidence="11">
    <location>
        <position position="237"/>
    </location>
    <ligand>
        <name>Zn(2+)</name>
        <dbReference type="ChEBI" id="CHEBI:29105"/>
        <label>1</label>
    </ligand>
</feature>
<organism evidence="16">
    <name type="scientific">Thermobifida fusca (strain YX)</name>
    <dbReference type="NCBI Taxonomy" id="269800"/>
    <lineage>
        <taxon>Bacteria</taxon>
        <taxon>Bacillati</taxon>
        <taxon>Actinomycetota</taxon>
        <taxon>Actinomycetes</taxon>
        <taxon>Streptosporangiales</taxon>
        <taxon>Nocardiopsidaceae</taxon>
        <taxon>Thermobifida</taxon>
    </lineage>
</organism>
<dbReference type="GO" id="GO:0006260">
    <property type="term" value="P:DNA replication"/>
    <property type="evidence" value="ECO:0007669"/>
    <property type="project" value="UniProtKB-KW"/>
</dbReference>
<sequence>MSQARAWDTRLSHHWAQSTSGEKQTSMSTKDYLEKDYYKVLGVSKTATADEIRSAYRKLARKYHPDANKGDAQAEKKFKEISEAYSVLSDEKRRKEYDEARSLFGGAYRPGGGGIGDFNLGDLFGHTTTGGERLTDLFGGLFGGRGRATQSRRGADLETETTLSFTEAVSGTTKSFTLTTTVSCPTCRGSGAKPGTTPRVCPRCAGTGHESTNLGGFSLSEPCALCKGRGYLADDPCLTCSGTGNVKGTRTVQARIPPGVSDGQRIRLRGKGEPGERGGPAGDLFVTVRVTPHPVFGRSGDNLTLTLPVTFPEAVFGAEVRVPTLSGPPVTVRIPPGTRNGRVFRVRGKGATRRDGTTGDLLVTVEVAVPQNLNSEAREALQRFQAATADHNPRADLEARAKGA</sequence>
<feature type="repeat" description="CXXCXGXG motif" evidence="11">
    <location>
        <begin position="184"/>
        <end position="191"/>
    </location>
</feature>
<evidence type="ECO:0000256" key="11">
    <source>
        <dbReference type="HAMAP-Rule" id="MF_01152"/>
    </source>
</evidence>
<feature type="binding site" evidence="11">
    <location>
        <position position="223"/>
    </location>
    <ligand>
        <name>Zn(2+)</name>
        <dbReference type="ChEBI" id="CHEBI:29105"/>
        <label>2</label>
    </ligand>
</feature>
<dbReference type="FunFam" id="2.60.260.20:FF:000005">
    <property type="entry name" value="Chaperone protein dnaJ 1, mitochondrial"/>
    <property type="match status" value="1"/>
</dbReference>
<evidence type="ECO:0000256" key="1">
    <source>
        <dbReference type="ARBA" id="ARBA00022490"/>
    </source>
</evidence>
<evidence type="ECO:0000259" key="15">
    <source>
        <dbReference type="PROSITE" id="PS51188"/>
    </source>
</evidence>
<dbReference type="Gene3D" id="1.10.287.110">
    <property type="entry name" value="DnaJ domain"/>
    <property type="match status" value="1"/>
</dbReference>
<dbReference type="Pfam" id="PF01556">
    <property type="entry name" value="DnaJ_C"/>
    <property type="match status" value="1"/>
</dbReference>
<dbReference type="CDD" id="cd10747">
    <property type="entry name" value="DnaJ_C"/>
    <property type="match status" value="1"/>
</dbReference>
<keyword evidence="6 11" id="KW-0862">Zinc</keyword>
<evidence type="ECO:0000259" key="14">
    <source>
        <dbReference type="PROSITE" id="PS50076"/>
    </source>
</evidence>
<feature type="binding site" evidence="11">
    <location>
        <position position="226"/>
    </location>
    <ligand>
        <name>Zn(2+)</name>
        <dbReference type="ChEBI" id="CHEBI:29105"/>
        <label>2</label>
    </ligand>
</feature>
<dbReference type="InterPro" id="IPR001305">
    <property type="entry name" value="HSP_DnaJ_Cys-rich_dom"/>
</dbReference>
<dbReference type="NCBIfam" id="TIGR02349">
    <property type="entry name" value="DnaJ_bact"/>
    <property type="match status" value="1"/>
</dbReference>
<feature type="repeat" description="CXXCXGXG motif" evidence="11">
    <location>
        <begin position="223"/>
        <end position="230"/>
    </location>
</feature>
<gene>
    <name evidence="11" type="primary">dnaJ</name>
    <name evidence="16" type="ordered locus">Tfu_0198</name>
</gene>
<comment type="similarity">
    <text evidence="9 11">Belongs to the DnaJ family.</text>
</comment>
<keyword evidence="7 11" id="KW-0346">Stress response</keyword>
<dbReference type="SUPFAM" id="SSF57938">
    <property type="entry name" value="DnaJ/Hsp40 cysteine-rich domain"/>
    <property type="match status" value="1"/>
</dbReference>
<feature type="domain" description="CR-type" evidence="15">
    <location>
        <begin position="171"/>
        <end position="249"/>
    </location>
</feature>
<evidence type="ECO:0000256" key="5">
    <source>
        <dbReference type="ARBA" id="ARBA00022771"/>
    </source>
</evidence>
<dbReference type="Pfam" id="PF00684">
    <property type="entry name" value="DnaJ_CXXCXGXG"/>
    <property type="match status" value="1"/>
</dbReference>
<dbReference type="InterPro" id="IPR012724">
    <property type="entry name" value="DnaJ"/>
</dbReference>
<dbReference type="InterPro" id="IPR001623">
    <property type="entry name" value="DnaJ_domain"/>
</dbReference>
<feature type="domain" description="J" evidence="14">
    <location>
        <begin position="36"/>
        <end position="101"/>
    </location>
</feature>
<evidence type="ECO:0000256" key="12">
    <source>
        <dbReference type="PROSITE-ProRule" id="PRU00546"/>
    </source>
</evidence>
<feature type="zinc finger region" description="CR-type" evidence="12">
    <location>
        <begin position="171"/>
        <end position="249"/>
    </location>
</feature>
<feature type="region of interest" description="Disordered" evidence="13">
    <location>
        <begin position="1"/>
        <end position="28"/>
    </location>
</feature>
<dbReference type="PROSITE" id="PS50076">
    <property type="entry name" value="DNAJ_2"/>
    <property type="match status" value="1"/>
</dbReference>
<dbReference type="GO" id="GO:0009408">
    <property type="term" value="P:response to heat"/>
    <property type="evidence" value="ECO:0007669"/>
    <property type="project" value="InterPro"/>
</dbReference>
<dbReference type="PANTHER" id="PTHR43096:SF54">
    <property type="entry name" value="CHAPERONE PROTEIN DNAJ 1"/>
    <property type="match status" value="1"/>
</dbReference>
<reference evidence="16" key="1">
    <citation type="submission" date="2005-07" db="EMBL/GenBank/DDBJ databases">
        <title>Complete sequence of Thermobifida fusca YX.</title>
        <authorList>
            <consortium name="US DOE Joint Genome Institute"/>
            <person name="Copeland A."/>
            <person name="Lucas S."/>
            <person name="Lapidus A."/>
            <person name="Barry K."/>
            <person name="Detter J.C."/>
            <person name="Glavina T."/>
            <person name="Hammon N."/>
            <person name="Israni S."/>
            <person name="Pitluck S."/>
            <person name="Di Bartolo G."/>
            <person name="Chain P."/>
            <person name="Schmutz J."/>
            <person name="Larimer F."/>
            <person name="Land M."/>
            <person name="Lykidis A."/>
            <person name="Richardson P."/>
        </authorList>
    </citation>
    <scope>NUCLEOTIDE SEQUENCE</scope>
    <source>
        <strain evidence="16">YX</strain>
    </source>
</reference>
<evidence type="ECO:0000256" key="4">
    <source>
        <dbReference type="ARBA" id="ARBA00022737"/>
    </source>
</evidence>
<protein>
    <recommendedName>
        <fullName evidence="10 11">Chaperone protein DnaJ</fullName>
    </recommendedName>
</protein>
<dbReference type="NCBIfam" id="NF010888">
    <property type="entry name" value="PRK14295.1"/>
    <property type="match status" value="1"/>
</dbReference>
<evidence type="ECO:0000256" key="10">
    <source>
        <dbReference type="ARBA" id="ARBA00067609"/>
    </source>
</evidence>
<dbReference type="InterPro" id="IPR002939">
    <property type="entry name" value="DnaJ_C"/>
</dbReference>
<comment type="function">
    <text evidence="11">Participates actively in the response to hyperosmotic and heat shock by preventing the aggregation of stress-denatured proteins and by disaggregating proteins, also in an autonomous, DnaK-independent fashion. Unfolded proteins bind initially to DnaJ; upon interaction with the DnaJ-bound protein, DnaK hydrolyzes its bound ATP, resulting in the formation of a stable complex. GrpE releases ADP from DnaK; ATP binding to DnaK triggers the release of the substrate protein, thus completing the reaction cycle. Several rounds of ATP-dependent interactions between DnaJ, DnaK and GrpE are required for fully efficient folding. Also involved, together with DnaK and GrpE, in the DNA replication of plasmids through activation of initiation proteins.</text>
</comment>
<keyword evidence="4 11" id="KW-0677">Repeat</keyword>
<dbReference type="InterPro" id="IPR036869">
    <property type="entry name" value="J_dom_sf"/>
</dbReference>
<comment type="subcellular location">
    <subcellularLocation>
        <location evidence="11">Cytoplasm</location>
    </subcellularLocation>
</comment>
<dbReference type="GO" id="GO:0051082">
    <property type="term" value="F:unfolded protein binding"/>
    <property type="evidence" value="ECO:0007669"/>
    <property type="project" value="UniProtKB-UniRule"/>
</dbReference>
<proteinExistence type="inferred from homology"/>
<dbReference type="AlphaFoldDB" id="Q47TH8"/>
<dbReference type="PRINTS" id="PR00625">
    <property type="entry name" value="JDOMAIN"/>
</dbReference>
<evidence type="ECO:0000256" key="7">
    <source>
        <dbReference type="ARBA" id="ARBA00023016"/>
    </source>
</evidence>
<evidence type="ECO:0000256" key="8">
    <source>
        <dbReference type="ARBA" id="ARBA00023186"/>
    </source>
</evidence>
<dbReference type="KEGG" id="tfu:Tfu_0198"/>
<feature type="binding site" evidence="11">
    <location>
        <position position="240"/>
    </location>
    <ligand>
        <name>Zn(2+)</name>
        <dbReference type="ChEBI" id="CHEBI:29105"/>
        <label>1</label>
    </ligand>
</feature>
<dbReference type="PROSITE" id="PS00636">
    <property type="entry name" value="DNAJ_1"/>
    <property type="match status" value="1"/>
</dbReference>
<evidence type="ECO:0000256" key="6">
    <source>
        <dbReference type="ARBA" id="ARBA00022833"/>
    </source>
</evidence>
<dbReference type="PROSITE" id="PS51188">
    <property type="entry name" value="ZF_CR"/>
    <property type="match status" value="1"/>
</dbReference>
<evidence type="ECO:0000313" key="16">
    <source>
        <dbReference type="EMBL" id="AAZ54236.1"/>
    </source>
</evidence>
<evidence type="ECO:0000256" key="13">
    <source>
        <dbReference type="SAM" id="MobiDB-lite"/>
    </source>
</evidence>
<comment type="domain">
    <text evidence="11">The J domain is necessary and sufficient to stimulate DnaK ATPase activity. Zinc center 1 plays an important role in the autonomous, DnaK-independent chaperone activity of DnaJ. Zinc center 2 is essential for interaction with DnaK and for DnaJ activity.</text>
</comment>